<dbReference type="Proteomes" id="UP001500957">
    <property type="component" value="Unassembled WGS sequence"/>
</dbReference>
<dbReference type="InterPro" id="IPR043428">
    <property type="entry name" value="LivM-like"/>
</dbReference>
<accession>A0ABN1GUC2</accession>
<evidence type="ECO:0000256" key="7">
    <source>
        <dbReference type="SAM" id="Phobius"/>
    </source>
</evidence>
<keyword evidence="3 7" id="KW-0812">Transmembrane</keyword>
<name>A0ABN1GUC2_9ACTN</name>
<reference evidence="8 9" key="1">
    <citation type="journal article" date="2019" name="Int. J. Syst. Evol. Microbiol.">
        <title>The Global Catalogue of Microorganisms (GCM) 10K type strain sequencing project: providing services to taxonomists for standard genome sequencing and annotation.</title>
        <authorList>
            <consortium name="The Broad Institute Genomics Platform"/>
            <consortium name="The Broad Institute Genome Sequencing Center for Infectious Disease"/>
            <person name="Wu L."/>
            <person name="Ma J."/>
        </authorList>
    </citation>
    <scope>NUCLEOTIDE SEQUENCE [LARGE SCALE GENOMIC DNA]</scope>
    <source>
        <strain evidence="8 9">JCM 10671</strain>
    </source>
</reference>
<feature type="transmembrane region" description="Helical" evidence="7">
    <location>
        <begin position="63"/>
        <end position="80"/>
    </location>
</feature>
<organism evidence="8 9">
    <name type="scientific">Sporichthya brevicatena</name>
    <dbReference type="NCBI Taxonomy" id="171442"/>
    <lineage>
        <taxon>Bacteria</taxon>
        <taxon>Bacillati</taxon>
        <taxon>Actinomycetota</taxon>
        <taxon>Actinomycetes</taxon>
        <taxon>Sporichthyales</taxon>
        <taxon>Sporichthyaceae</taxon>
        <taxon>Sporichthya</taxon>
    </lineage>
</organism>
<feature type="transmembrane region" description="Helical" evidence="7">
    <location>
        <begin position="217"/>
        <end position="234"/>
    </location>
</feature>
<keyword evidence="4 7" id="KW-1133">Transmembrane helix</keyword>
<feature type="transmembrane region" description="Helical" evidence="7">
    <location>
        <begin position="504"/>
        <end position="526"/>
    </location>
</feature>
<dbReference type="RefSeq" id="WP_344604775.1">
    <property type="nucleotide sequence ID" value="NZ_BAAAHE010000017.1"/>
</dbReference>
<feature type="transmembrane region" description="Helical" evidence="7">
    <location>
        <begin position="96"/>
        <end position="116"/>
    </location>
</feature>
<dbReference type="CDD" id="cd06581">
    <property type="entry name" value="TM_PBP1_LivM_like"/>
    <property type="match status" value="1"/>
</dbReference>
<feature type="transmembrane region" description="Helical" evidence="7">
    <location>
        <begin position="311"/>
        <end position="330"/>
    </location>
</feature>
<comment type="caution">
    <text evidence="8">The sequence shown here is derived from an EMBL/GenBank/DDBJ whole genome shotgun (WGS) entry which is preliminary data.</text>
</comment>
<keyword evidence="2" id="KW-1003">Cell membrane</keyword>
<sequence length="656" mass="69259">MSDYVPYLIFGISLGSVYGLAAMGLVLTYKTSGLFNIAQGAISAAGAYAFYELRDDAGLSWPVAALIVLLLFGLGLGFLLERMSAALREVPTAQKVTATIGLLVAIQSLLILRYGFTGLSVESFLPTDEAFTITGVPVKYDSLIVLALGVASAAALFVFFKRTRLGTAMRAVVDDQELLDQTGLNPFRIRLSAWVIGSCFAAAAGVLLASIQLQLDVFILSVIVIQAFGAAAIGRFTSLPWSFVGGLIVGVLQGVTSKIFAPHPNLSGIDFNMPFIVLFGILVFARRGWLVEVGREIKTRAVPPSRVPVPARAAGWGALLVVALLVPSFADTKISYYNAAISSVVLFLSLSLLVRTSGQISLCHIGFAAVGAAGFAHMLDKGMPWMVAMLIGGLLAVPIGAVIAIPAIRLSGLYLALATLGFGILLAQYAYSRDYMFSSGIPTRRPEGFTDDDNYYYLLLGIALVAIAIVVTIEQTRMGRLLRGMADSPVALTTLGANVKISRVIVFCISAFLAGISGATTAGLFSRVSQDTFSSQDSLVILAFLAISGRRTVSSAIVAASLFHVLPAYISGEKTTLWSYVIFGLAAIFLAANSQGALQRQAREVWARRHPATTPAHARADSAPARAVPPDAGEAPASPAPAGAYAPSRYETDEGV</sequence>
<feature type="transmembrane region" description="Helical" evidence="7">
    <location>
        <begin position="361"/>
        <end position="379"/>
    </location>
</feature>
<gene>
    <name evidence="8" type="ORF">GCM10009547_22880</name>
</gene>
<feature type="compositionally biased region" description="Low complexity" evidence="6">
    <location>
        <begin position="615"/>
        <end position="647"/>
    </location>
</feature>
<feature type="transmembrane region" description="Helical" evidence="7">
    <location>
        <begin position="191"/>
        <end position="211"/>
    </location>
</feature>
<feature type="transmembrane region" description="Helical" evidence="7">
    <location>
        <begin position="575"/>
        <end position="592"/>
    </location>
</feature>
<dbReference type="InterPro" id="IPR001851">
    <property type="entry name" value="ABC_transp_permease"/>
</dbReference>
<evidence type="ECO:0000256" key="3">
    <source>
        <dbReference type="ARBA" id="ARBA00022692"/>
    </source>
</evidence>
<dbReference type="CDD" id="cd06582">
    <property type="entry name" value="TM_PBP1_LivH_like"/>
    <property type="match status" value="1"/>
</dbReference>
<feature type="transmembrane region" description="Helical" evidence="7">
    <location>
        <begin position="6"/>
        <end position="27"/>
    </location>
</feature>
<comment type="subcellular location">
    <subcellularLocation>
        <location evidence="1">Cell membrane</location>
        <topology evidence="1">Multi-pass membrane protein</topology>
    </subcellularLocation>
</comment>
<evidence type="ECO:0000256" key="2">
    <source>
        <dbReference type="ARBA" id="ARBA00022475"/>
    </source>
</evidence>
<evidence type="ECO:0000256" key="4">
    <source>
        <dbReference type="ARBA" id="ARBA00022989"/>
    </source>
</evidence>
<evidence type="ECO:0000256" key="6">
    <source>
        <dbReference type="SAM" id="MobiDB-lite"/>
    </source>
</evidence>
<feature type="region of interest" description="Disordered" evidence="6">
    <location>
        <begin position="608"/>
        <end position="656"/>
    </location>
</feature>
<feature type="transmembrane region" description="Helical" evidence="7">
    <location>
        <begin position="273"/>
        <end position="290"/>
    </location>
</feature>
<evidence type="ECO:0000313" key="9">
    <source>
        <dbReference type="Proteomes" id="UP001500957"/>
    </source>
</evidence>
<evidence type="ECO:0000256" key="5">
    <source>
        <dbReference type="ARBA" id="ARBA00023136"/>
    </source>
</evidence>
<keyword evidence="5 7" id="KW-0472">Membrane</keyword>
<dbReference type="Pfam" id="PF02653">
    <property type="entry name" value="BPD_transp_2"/>
    <property type="match status" value="2"/>
</dbReference>
<feature type="transmembrane region" description="Helical" evidence="7">
    <location>
        <begin position="385"/>
        <end position="405"/>
    </location>
</feature>
<proteinExistence type="predicted"/>
<protein>
    <recommendedName>
        <fullName evidence="10">ABC transporter permease</fullName>
    </recommendedName>
</protein>
<feature type="transmembrane region" description="Helical" evidence="7">
    <location>
        <begin position="412"/>
        <end position="431"/>
    </location>
</feature>
<feature type="transmembrane region" description="Helical" evidence="7">
    <location>
        <begin position="455"/>
        <end position="473"/>
    </location>
</feature>
<dbReference type="PANTHER" id="PTHR30482">
    <property type="entry name" value="HIGH-AFFINITY BRANCHED-CHAIN AMINO ACID TRANSPORT SYSTEM PERMEASE"/>
    <property type="match status" value="1"/>
</dbReference>
<dbReference type="PANTHER" id="PTHR30482:SF10">
    <property type="entry name" value="HIGH-AFFINITY BRANCHED-CHAIN AMINO ACID TRANSPORT PROTEIN BRAE"/>
    <property type="match status" value="1"/>
</dbReference>
<feature type="transmembrane region" description="Helical" evidence="7">
    <location>
        <begin position="142"/>
        <end position="160"/>
    </location>
</feature>
<keyword evidence="9" id="KW-1185">Reference proteome</keyword>
<dbReference type="EMBL" id="BAAAHE010000017">
    <property type="protein sequence ID" value="GAA0619822.1"/>
    <property type="molecule type" value="Genomic_DNA"/>
</dbReference>
<feature type="transmembrane region" description="Helical" evidence="7">
    <location>
        <begin position="241"/>
        <end position="261"/>
    </location>
</feature>
<evidence type="ECO:0000313" key="8">
    <source>
        <dbReference type="EMBL" id="GAA0619822.1"/>
    </source>
</evidence>
<feature type="transmembrane region" description="Helical" evidence="7">
    <location>
        <begin position="336"/>
        <end position="354"/>
    </location>
</feature>
<evidence type="ECO:0008006" key="10">
    <source>
        <dbReference type="Google" id="ProtNLM"/>
    </source>
</evidence>
<evidence type="ECO:0000256" key="1">
    <source>
        <dbReference type="ARBA" id="ARBA00004651"/>
    </source>
</evidence>